<dbReference type="InterPro" id="IPR006175">
    <property type="entry name" value="YjgF/YER057c/UK114"/>
</dbReference>
<comment type="caution">
    <text evidence="2">The sequence shown here is derived from an EMBL/GenBank/DDBJ whole genome shotgun (WGS) entry which is preliminary data.</text>
</comment>
<evidence type="ECO:0000313" key="2">
    <source>
        <dbReference type="EMBL" id="HJA09231.1"/>
    </source>
</evidence>
<name>A0A9D2HFJ5_9BACT</name>
<protein>
    <submittedName>
        <fullName evidence="2">RidA family protein</fullName>
    </submittedName>
</protein>
<sequence length="128" mass="13517">MSDKQTVFTDQAPAAIGPYSQAVLTGKLVFVSGQTPLDPATGGLVGENAADQAEQCLKNLKAILEKSGASLDSVVKTTVFLVDMADFAAMNEVYARWFQGDYPARSCVAVRALPKGARVEIEAVAVTH</sequence>
<evidence type="ECO:0000313" key="3">
    <source>
        <dbReference type="Proteomes" id="UP000824225"/>
    </source>
</evidence>
<proteinExistence type="inferred from homology"/>
<dbReference type="Pfam" id="PF01042">
    <property type="entry name" value="Ribonuc_L-PSP"/>
    <property type="match status" value="1"/>
</dbReference>
<dbReference type="PANTHER" id="PTHR11803:SF39">
    <property type="entry name" value="2-IMINOBUTANOATE_2-IMINOPROPANOATE DEAMINASE"/>
    <property type="match status" value="1"/>
</dbReference>
<evidence type="ECO:0000256" key="1">
    <source>
        <dbReference type="ARBA" id="ARBA00010552"/>
    </source>
</evidence>
<organism evidence="2 3">
    <name type="scientific">Candidatus Mailhella merdigallinarum</name>
    <dbReference type="NCBI Taxonomy" id="2838658"/>
    <lineage>
        <taxon>Bacteria</taxon>
        <taxon>Pseudomonadati</taxon>
        <taxon>Thermodesulfobacteriota</taxon>
        <taxon>Desulfovibrionia</taxon>
        <taxon>Desulfovibrionales</taxon>
        <taxon>Desulfovibrionaceae</taxon>
        <taxon>Mailhella</taxon>
    </lineage>
</organism>
<accession>A0A9D2HFJ5</accession>
<dbReference type="AlphaFoldDB" id="A0A9D2HFJ5"/>
<dbReference type="InterPro" id="IPR035959">
    <property type="entry name" value="RutC-like_sf"/>
</dbReference>
<dbReference type="GO" id="GO:0005829">
    <property type="term" value="C:cytosol"/>
    <property type="evidence" value="ECO:0007669"/>
    <property type="project" value="TreeGrafter"/>
</dbReference>
<gene>
    <name evidence="2" type="ORF">H9962_08605</name>
</gene>
<dbReference type="PANTHER" id="PTHR11803">
    <property type="entry name" value="2-IMINOBUTANOATE/2-IMINOPROPANOATE DEAMINASE RIDA"/>
    <property type="match status" value="1"/>
</dbReference>
<dbReference type="Proteomes" id="UP000824225">
    <property type="component" value="Unassembled WGS sequence"/>
</dbReference>
<reference evidence="2" key="1">
    <citation type="journal article" date="2021" name="PeerJ">
        <title>Extensive microbial diversity within the chicken gut microbiome revealed by metagenomics and culture.</title>
        <authorList>
            <person name="Gilroy R."/>
            <person name="Ravi A."/>
            <person name="Getino M."/>
            <person name="Pursley I."/>
            <person name="Horton D.L."/>
            <person name="Alikhan N.F."/>
            <person name="Baker D."/>
            <person name="Gharbi K."/>
            <person name="Hall N."/>
            <person name="Watson M."/>
            <person name="Adriaenssens E.M."/>
            <person name="Foster-Nyarko E."/>
            <person name="Jarju S."/>
            <person name="Secka A."/>
            <person name="Antonio M."/>
            <person name="Oren A."/>
            <person name="Chaudhuri R.R."/>
            <person name="La Ragione R."/>
            <person name="Hildebrand F."/>
            <person name="Pallen M.J."/>
        </authorList>
    </citation>
    <scope>NUCLEOTIDE SEQUENCE</scope>
    <source>
        <strain evidence="2">CHK186-16707</strain>
    </source>
</reference>
<comment type="similarity">
    <text evidence="1">Belongs to the RutC family.</text>
</comment>
<dbReference type="Gene3D" id="3.30.1330.40">
    <property type="entry name" value="RutC-like"/>
    <property type="match status" value="1"/>
</dbReference>
<dbReference type="NCBIfam" id="TIGR00004">
    <property type="entry name" value="Rid family detoxifying hydrolase"/>
    <property type="match status" value="1"/>
</dbReference>
<dbReference type="SUPFAM" id="SSF55298">
    <property type="entry name" value="YjgF-like"/>
    <property type="match status" value="1"/>
</dbReference>
<dbReference type="CDD" id="cd00448">
    <property type="entry name" value="YjgF_YER057c_UK114_family"/>
    <property type="match status" value="1"/>
</dbReference>
<dbReference type="PROSITE" id="PS01094">
    <property type="entry name" value="UPF0076"/>
    <property type="match status" value="1"/>
</dbReference>
<dbReference type="InterPro" id="IPR006056">
    <property type="entry name" value="RidA"/>
</dbReference>
<dbReference type="InterPro" id="IPR019897">
    <property type="entry name" value="RidA_CS"/>
</dbReference>
<dbReference type="GO" id="GO:0019239">
    <property type="term" value="F:deaminase activity"/>
    <property type="evidence" value="ECO:0007669"/>
    <property type="project" value="TreeGrafter"/>
</dbReference>
<reference evidence="2" key="2">
    <citation type="submission" date="2021-04" db="EMBL/GenBank/DDBJ databases">
        <authorList>
            <person name="Gilroy R."/>
        </authorList>
    </citation>
    <scope>NUCLEOTIDE SEQUENCE</scope>
    <source>
        <strain evidence="2">CHK186-16707</strain>
    </source>
</reference>
<dbReference type="FunFam" id="3.30.1330.40:FF:000001">
    <property type="entry name" value="L-PSP family endoribonuclease"/>
    <property type="match status" value="1"/>
</dbReference>
<dbReference type="EMBL" id="DXAN01000028">
    <property type="protein sequence ID" value="HJA09231.1"/>
    <property type="molecule type" value="Genomic_DNA"/>
</dbReference>